<dbReference type="Proteomes" id="UP000002274">
    <property type="component" value="Chromosome"/>
</dbReference>
<dbReference type="EMBL" id="CP000554">
    <property type="protein sequence ID" value="ABM78889.1"/>
    <property type="molecule type" value="Genomic_DNA"/>
</dbReference>
<evidence type="ECO:0000256" key="1">
    <source>
        <dbReference type="SAM" id="Phobius"/>
    </source>
</evidence>
<name>A2CBM9_PROM3</name>
<dbReference type="STRING" id="59922.P9303_21541"/>
<dbReference type="AlphaFoldDB" id="A2CBM9"/>
<keyword evidence="1" id="KW-1133">Transmembrane helix</keyword>
<proteinExistence type="predicted"/>
<accession>A2CBM9</accession>
<keyword evidence="1" id="KW-0812">Transmembrane</keyword>
<organism evidence="2 3">
    <name type="scientific">Prochlorococcus marinus (strain MIT 9303)</name>
    <dbReference type="NCBI Taxonomy" id="59922"/>
    <lineage>
        <taxon>Bacteria</taxon>
        <taxon>Bacillati</taxon>
        <taxon>Cyanobacteriota</taxon>
        <taxon>Cyanophyceae</taxon>
        <taxon>Synechococcales</taxon>
        <taxon>Prochlorococcaceae</taxon>
        <taxon>Prochlorococcus</taxon>
    </lineage>
</organism>
<feature type="transmembrane region" description="Helical" evidence="1">
    <location>
        <begin position="30"/>
        <end position="49"/>
    </location>
</feature>
<keyword evidence="1" id="KW-0472">Membrane</keyword>
<evidence type="ECO:0000313" key="3">
    <source>
        <dbReference type="Proteomes" id="UP000002274"/>
    </source>
</evidence>
<sequence length="56" mass="6120">MPMACLSLSITLDSKPKIKFMLSSLNASTLLVVGGMATLMLLYGGFILFKIRQRTP</sequence>
<evidence type="ECO:0000313" key="2">
    <source>
        <dbReference type="EMBL" id="ABM78889.1"/>
    </source>
</evidence>
<reference evidence="2 3" key="1">
    <citation type="journal article" date="2007" name="PLoS Genet.">
        <title>Patterns and implications of gene gain and loss in the evolution of Prochlorococcus.</title>
        <authorList>
            <person name="Kettler G.C."/>
            <person name="Martiny A.C."/>
            <person name="Huang K."/>
            <person name="Zucker J."/>
            <person name="Coleman M.L."/>
            <person name="Rodrigue S."/>
            <person name="Chen F."/>
            <person name="Lapidus A."/>
            <person name="Ferriera S."/>
            <person name="Johnson J."/>
            <person name="Steglich C."/>
            <person name="Church G.M."/>
            <person name="Richardson P."/>
            <person name="Chisholm S.W."/>
        </authorList>
    </citation>
    <scope>NUCLEOTIDE SEQUENCE [LARGE SCALE GENOMIC DNA]</scope>
    <source>
        <strain evidence="2 3">MIT 9303</strain>
    </source>
</reference>
<dbReference type="KEGG" id="pmf:P9303_21541"/>
<dbReference type="HOGENOM" id="CLU_3010706_0_0_3"/>
<protein>
    <submittedName>
        <fullName evidence="2">Uncharacterized protein</fullName>
    </submittedName>
</protein>
<gene>
    <name evidence="2" type="ordered locus">P9303_21541</name>
</gene>